<comment type="caution">
    <text evidence="1">The sequence shown here is derived from an EMBL/GenBank/DDBJ whole genome shotgun (WGS) entry which is preliminary data.</text>
</comment>
<sequence>MMEEFISVISSFPSCAAKEPVGLRTHLPDHRPLDHEGAMVRGRQKGVLRPVEMVFTEREEGGEEKEEEEESVTRFLRIPLHMRIWAYRTTLCMHTDCMITLLANYVITQHTDYIGRRNSSKYPEPPGRRVPKKLSLHQGVGISPVDFNSETLIGAHLSAP</sequence>
<dbReference type="AlphaFoldDB" id="A0A1A6HMQ9"/>
<reference evidence="1 2" key="1">
    <citation type="submission" date="2016-06" db="EMBL/GenBank/DDBJ databases">
        <title>The Draft Genome Sequence and Annotation of the Desert Woodrat Neotoma lepida.</title>
        <authorList>
            <person name="Campbell M."/>
            <person name="Oakeson K.F."/>
            <person name="Yandell M."/>
            <person name="Halpert J.R."/>
            <person name="Dearing D."/>
        </authorList>
    </citation>
    <scope>NUCLEOTIDE SEQUENCE [LARGE SCALE GENOMIC DNA]</scope>
    <source>
        <strain evidence="1">417</strain>
        <tissue evidence="1">Liver</tissue>
    </source>
</reference>
<keyword evidence="2" id="KW-1185">Reference proteome</keyword>
<evidence type="ECO:0000313" key="1">
    <source>
        <dbReference type="EMBL" id="OBS79255.1"/>
    </source>
</evidence>
<evidence type="ECO:0000313" key="2">
    <source>
        <dbReference type="Proteomes" id="UP000092124"/>
    </source>
</evidence>
<accession>A0A1A6HMQ9</accession>
<name>A0A1A6HMQ9_NEOLE</name>
<dbReference type="EMBL" id="LZPO01027124">
    <property type="protein sequence ID" value="OBS79255.1"/>
    <property type="molecule type" value="Genomic_DNA"/>
</dbReference>
<gene>
    <name evidence="1" type="ORF">A6R68_18374</name>
</gene>
<organism evidence="1 2">
    <name type="scientific">Neotoma lepida</name>
    <name type="common">Desert woodrat</name>
    <dbReference type="NCBI Taxonomy" id="56216"/>
    <lineage>
        <taxon>Eukaryota</taxon>
        <taxon>Metazoa</taxon>
        <taxon>Chordata</taxon>
        <taxon>Craniata</taxon>
        <taxon>Vertebrata</taxon>
        <taxon>Euteleostomi</taxon>
        <taxon>Mammalia</taxon>
        <taxon>Eutheria</taxon>
        <taxon>Euarchontoglires</taxon>
        <taxon>Glires</taxon>
        <taxon>Rodentia</taxon>
        <taxon>Myomorpha</taxon>
        <taxon>Muroidea</taxon>
        <taxon>Cricetidae</taxon>
        <taxon>Neotominae</taxon>
        <taxon>Neotoma</taxon>
    </lineage>
</organism>
<dbReference type="Proteomes" id="UP000092124">
    <property type="component" value="Unassembled WGS sequence"/>
</dbReference>
<protein>
    <submittedName>
        <fullName evidence="1">Uncharacterized protein</fullName>
    </submittedName>
</protein>
<proteinExistence type="predicted"/>